<dbReference type="AlphaFoldDB" id="C5CDQ2"/>
<dbReference type="InterPro" id="IPR005129">
    <property type="entry name" value="GTPase_ArgK"/>
</dbReference>
<dbReference type="PANTHER" id="PTHR43087:SF1">
    <property type="entry name" value="LAO_AO TRANSPORT SYSTEM ATPASE"/>
    <property type="match status" value="1"/>
</dbReference>
<evidence type="ECO:0000313" key="6">
    <source>
        <dbReference type="EMBL" id="ACR80064.1"/>
    </source>
</evidence>
<keyword evidence="2" id="KW-0547">Nucleotide-binding</keyword>
<dbReference type="eggNOG" id="COG1703">
    <property type="taxonomic scope" value="Bacteria"/>
</dbReference>
<dbReference type="RefSeq" id="WP_015868713.1">
    <property type="nucleotide sequence ID" value="NC_012785.1"/>
</dbReference>
<dbReference type="Pfam" id="PF03308">
    <property type="entry name" value="MeaB"/>
    <property type="match status" value="1"/>
</dbReference>
<evidence type="ECO:0000256" key="3">
    <source>
        <dbReference type="ARBA" id="ARBA00022801"/>
    </source>
</evidence>
<dbReference type="InterPro" id="IPR052040">
    <property type="entry name" value="GTPase/Isobutyryl-CoA_mutase"/>
</dbReference>
<proteinExistence type="inferred from homology"/>
<dbReference type="NCBIfam" id="TIGR00750">
    <property type="entry name" value="lao"/>
    <property type="match status" value="1"/>
</dbReference>
<sequence length="289" mass="31585">MKIEKLLSKDPLWISKALTTVERDPIAGKELIDSLPEREYHVIGVTGSPGAGKSTLVDRLATELSSDHSVAIIAIDPSSPFTGGAILGDRIRMRHALENDKIFVRSMASRGKVGGLSPAIYDAVKLLGKCGFEKIIVETVGAGQSETDIVNLADIVLLILAPGIGDEIQMLKAGIMEIGDIYVVNKMDVDGAASLVNKIKAMLAFSDRKKEVILTNAVSGKNVDKLCALVEKELSKLIETGLIHKKRAHRELFHKLNSICEIIQERFLEDEKLDTLLEFIKNFDRGEEA</sequence>
<evidence type="ECO:0000256" key="2">
    <source>
        <dbReference type="ARBA" id="ARBA00022741"/>
    </source>
</evidence>
<evidence type="ECO:0000256" key="5">
    <source>
        <dbReference type="ARBA" id="ARBA00023186"/>
    </source>
</evidence>
<gene>
    <name evidence="6" type="ordered locus">Kole_1370</name>
</gene>
<dbReference type="OrthoDB" id="9778292at2"/>
<dbReference type="STRING" id="521045.Kole_1370"/>
<evidence type="ECO:0000256" key="1">
    <source>
        <dbReference type="ARBA" id="ARBA00009625"/>
    </source>
</evidence>
<keyword evidence="3" id="KW-0378">Hydrolase</keyword>
<dbReference type="EMBL" id="CP001634">
    <property type="protein sequence ID" value="ACR80064.1"/>
    <property type="molecule type" value="Genomic_DNA"/>
</dbReference>
<protein>
    <submittedName>
        <fullName evidence="6">LAO/AO transport system ATPase</fullName>
    </submittedName>
</protein>
<keyword evidence="4" id="KW-0342">GTP-binding</keyword>
<dbReference type="GO" id="GO:0003924">
    <property type="term" value="F:GTPase activity"/>
    <property type="evidence" value="ECO:0007669"/>
    <property type="project" value="InterPro"/>
</dbReference>
<evidence type="ECO:0000256" key="4">
    <source>
        <dbReference type="ARBA" id="ARBA00023134"/>
    </source>
</evidence>
<evidence type="ECO:0000313" key="7">
    <source>
        <dbReference type="Proteomes" id="UP000002382"/>
    </source>
</evidence>
<keyword evidence="7" id="KW-1185">Reference proteome</keyword>
<comment type="similarity">
    <text evidence="1">Belongs to the SIMIBI class G3E GTPase family. ArgK/MeaB subfamily.</text>
</comment>
<organism evidence="6 7">
    <name type="scientific">Kosmotoga olearia (strain ATCC BAA-1733 / DSM 21960 / TBF 19.5.1)</name>
    <dbReference type="NCBI Taxonomy" id="521045"/>
    <lineage>
        <taxon>Bacteria</taxon>
        <taxon>Thermotogati</taxon>
        <taxon>Thermotogota</taxon>
        <taxon>Thermotogae</taxon>
        <taxon>Kosmotogales</taxon>
        <taxon>Kosmotogaceae</taxon>
        <taxon>Kosmotoga</taxon>
    </lineage>
</organism>
<dbReference type="Gene3D" id="3.40.50.300">
    <property type="entry name" value="P-loop containing nucleotide triphosphate hydrolases"/>
    <property type="match status" value="1"/>
</dbReference>
<dbReference type="GO" id="GO:0005525">
    <property type="term" value="F:GTP binding"/>
    <property type="evidence" value="ECO:0007669"/>
    <property type="project" value="UniProtKB-KW"/>
</dbReference>
<dbReference type="PANTHER" id="PTHR43087">
    <property type="entry name" value="LYSINE/ARGININE/ORNITHINE TRANSPORT SYSTEM KINASE"/>
    <property type="match status" value="1"/>
</dbReference>
<accession>C5CDQ2</accession>
<dbReference type="Proteomes" id="UP000002382">
    <property type="component" value="Chromosome"/>
</dbReference>
<dbReference type="KEGG" id="kol:Kole_1370"/>
<reference evidence="6 7" key="2">
    <citation type="journal article" date="2011" name="J. Bacteriol.">
        <title>Genome Sequence of Kosmotoga olearia Strain TBF 19.5.1, a Thermophilic Bacterium with a Wide Growth Temperature Range, Isolated from the Troll B Oil Platform in the North Sea.</title>
        <authorList>
            <person name="Swithers K.S."/>
            <person name="Dipippo J.L."/>
            <person name="Bruce D.C."/>
            <person name="Detter C."/>
            <person name="Tapia R."/>
            <person name="Han S."/>
            <person name="Goodwin L.A."/>
            <person name="Han J."/>
            <person name="Woyke T."/>
            <person name="Pitluck S."/>
            <person name="Pennacchio L."/>
            <person name="Nolan M."/>
            <person name="Mikhailova N."/>
            <person name="Land M.L."/>
            <person name="Nesbo C.L."/>
            <person name="Gogarten J.P."/>
            <person name="Noll K.M."/>
        </authorList>
    </citation>
    <scope>NUCLEOTIDE SEQUENCE [LARGE SCALE GENOMIC DNA]</scope>
    <source>
        <strain evidence="7">ATCC BAA-1733 / DSM 21960 / TBF 19.5.1</strain>
    </source>
</reference>
<name>C5CDQ2_KOSOT</name>
<reference evidence="6 7" key="1">
    <citation type="submission" date="2009-06" db="EMBL/GenBank/DDBJ databases">
        <title>Complete sequence of Thermotogales bacterium TBF 19.5.1.</title>
        <authorList>
            <consortium name="US DOE Joint Genome Institute"/>
            <person name="Lucas S."/>
            <person name="Copeland A."/>
            <person name="Lapidus A."/>
            <person name="Glavina del Rio T."/>
            <person name="Tice H."/>
            <person name="Bruce D."/>
            <person name="Goodwin L."/>
            <person name="Pitluck S."/>
            <person name="Chertkov O."/>
            <person name="Brettin T."/>
            <person name="Detter J.C."/>
            <person name="Han C."/>
            <person name="Schmutz J."/>
            <person name="Larimer F."/>
            <person name="Land M."/>
            <person name="Hauser L."/>
            <person name="Kyrpides N."/>
            <person name="Ovchinnikova G."/>
            <person name="Noll K."/>
        </authorList>
    </citation>
    <scope>NUCLEOTIDE SEQUENCE [LARGE SCALE GENOMIC DNA]</scope>
    <source>
        <strain evidence="7">ATCC BAA-1733 / DSM 21960 / TBF 19.5.1</strain>
    </source>
</reference>
<dbReference type="SUPFAM" id="SSF52540">
    <property type="entry name" value="P-loop containing nucleoside triphosphate hydrolases"/>
    <property type="match status" value="1"/>
</dbReference>
<dbReference type="HOGENOM" id="CLU_043725_1_1_0"/>
<keyword evidence="5" id="KW-0143">Chaperone</keyword>
<dbReference type="InterPro" id="IPR027417">
    <property type="entry name" value="P-loop_NTPase"/>
</dbReference>